<dbReference type="PROSITE" id="PS00070">
    <property type="entry name" value="ALDEHYDE_DEHYDR_CYS"/>
    <property type="match status" value="1"/>
</dbReference>
<dbReference type="CDD" id="cd07087">
    <property type="entry name" value="ALDH_F3-13-14_CALDH-like"/>
    <property type="match status" value="1"/>
</dbReference>
<dbReference type="InterPro" id="IPR015590">
    <property type="entry name" value="Aldehyde_DH_dom"/>
</dbReference>
<reference evidence="9" key="1">
    <citation type="journal article" date="2019" name="Int. J. Syst. Evol. Microbiol.">
        <title>The Global Catalogue of Microorganisms (GCM) 10K type strain sequencing project: providing services to taxonomists for standard genome sequencing and annotation.</title>
        <authorList>
            <consortium name="The Broad Institute Genomics Platform"/>
            <consortium name="The Broad Institute Genome Sequencing Center for Infectious Disease"/>
            <person name="Wu L."/>
            <person name="Ma J."/>
        </authorList>
    </citation>
    <scope>NUCLEOTIDE SEQUENCE [LARGE SCALE GENOMIC DNA]</scope>
    <source>
        <strain evidence="9">JCM 4586</strain>
    </source>
</reference>
<dbReference type="PANTHER" id="PTHR43570:SF16">
    <property type="entry name" value="ALDEHYDE DEHYDROGENASE TYPE III, ISOFORM Q"/>
    <property type="match status" value="1"/>
</dbReference>
<feature type="region of interest" description="Disordered" evidence="5">
    <location>
        <begin position="235"/>
        <end position="254"/>
    </location>
</feature>
<feature type="domain" description="DJ-1/PfpI" evidence="7">
    <location>
        <begin position="27"/>
        <end position="229"/>
    </location>
</feature>
<dbReference type="InterPro" id="IPR029510">
    <property type="entry name" value="Ald_DH_CS_GLU"/>
</dbReference>
<dbReference type="CDD" id="cd03141">
    <property type="entry name" value="GATase1_Hsp31_like"/>
    <property type="match status" value="1"/>
</dbReference>
<evidence type="ECO:0000259" key="6">
    <source>
        <dbReference type="Pfam" id="PF00171"/>
    </source>
</evidence>
<evidence type="ECO:0000313" key="9">
    <source>
        <dbReference type="Proteomes" id="UP000659223"/>
    </source>
</evidence>
<evidence type="ECO:0008006" key="10">
    <source>
        <dbReference type="Google" id="ProtNLM"/>
    </source>
</evidence>
<dbReference type="InterPro" id="IPR016163">
    <property type="entry name" value="Ald_DH_C"/>
</dbReference>
<dbReference type="InterPro" id="IPR029062">
    <property type="entry name" value="Class_I_gatase-like"/>
</dbReference>
<comment type="caution">
    <text evidence="8">The sequence shown here is derived from an EMBL/GenBank/DDBJ whole genome shotgun (WGS) entry which is preliminary data.</text>
</comment>
<organism evidence="8 9">
    <name type="scientific">Streptomyces hiroshimensis</name>
    <dbReference type="NCBI Taxonomy" id="66424"/>
    <lineage>
        <taxon>Bacteria</taxon>
        <taxon>Bacillati</taxon>
        <taxon>Actinomycetota</taxon>
        <taxon>Actinomycetes</taxon>
        <taxon>Kitasatosporales</taxon>
        <taxon>Streptomycetaceae</taxon>
        <taxon>Streptomyces</taxon>
    </lineage>
</organism>
<evidence type="ECO:0000256" key="3">
    <source>
        <dbReference type="PROSITE-ProRule" id="PRU10007"/>
    </source>
</evidence>
<gene>
    <name evidence="8" type="ORF">GCM10010324_54510</name>
</gene>
<dbReference type="SUPFAM" id="SSF53720">
    <property type="entry name" value="ALDH-like"/>
    <property type="match status" value="1"/>
</dbReference>
<dbReference type="Gene3D" id="3.40.50.880">
    <property type="match status" value="1"/>
</dbReference>
<dbReference type="InterPro" id="IPR016161">
    <property type="entry name" value="Ald_DH/histidinol_DH"/>
</dbReference>
<evidence type="ECO:0000256" key="2">
    <source>
        <dbReference type="ARBA" id="ARBA00023002"/>
    </source>
</evidence>
<dbReference type="EMBL" id="BMUT01000013">
    <property type="protein sequence ID" value="GGY00933.1"/>
    <property type="molecule type" value="Genomic_DNA"/>
</dbReference>
<dbReference type="InterPro" id="IPR016160">
    <property type="entry name" value="Ald_DH_CS_CYS"/>
</dbReference>
<evidence type="ECO:0000256" key="4">
    <source>
        <dbReference type="RuleBase" id="RU003345"/>
    </source>
</evidence>
<dbReference type="Pfam" id="PF00171">
    <property type="entry name" value="Aldedh"/>
    <property type="match status" value="1"/>
</dbReference>
<dbReference type="Proteomes" id="UP000659223">
    <property type="component" value="Unassembled WGS sequence"/>
</dbReference>
<keyword evidence="2 4" id="KW-0560">Oxidoreductase</keyword>
<proteinExistence type="inferred from homology"/>
<name>A0ABQ2Z300_9ACTN</name>
<dbReference type="PANTHER" id="PTHR43570">
    <property type="entry name" value="ALDEHYDE DEHYDROGENASE"/>
    <property type="match status" value="1"/>
</dbReference>
<accession>A0ABQ2Z300</accession>
<dbReference type="Pfam" id="PF01965">
    <property type="entry name" value="DJ-1_PfpI"/>
    <property type="match status" value="1"/>
</dbReference>
<evidence type="ECO:0000256" key="5">
    <source>
        <dbReference type="SAM" id="MobiDB-lite"/>
    </source>
</evidence>
<dbReference type="InterPro" id="IPR012394">
    <property type="entry name" value="Aldehyde_DH_NAD(P)"/>
</dbReference>
<dbReference type="InterPro" id="IPR002818">
    <property type="entry name" value="DJ-1/PfpI"/>
</dbReference>
<dbReference type="Gene3D" id="3.40.309.10">
    <property type="entry name" value="Aldehyde Dehydrogenase, Chain A, domain 2"/>
    <property type="match status" value="1"/>
</dbReference>
<dbReference type="Gene3D" id="3.40.605.10">
    <property type="entry name" value="Aldehyde Dehydrogenase, Chain A, domain 1"/>
    <property type="match status" value="1"/>
</dbReference>
<evidence type="ECO:0000259" key="7">
    <source>
        <dbReference type="Pfam" id="PF01965"/>
    </source>
</evidence>
<dbReference type="SUPFAM" id="SSF52317">
    <property type="entry name" value="Class I glutamine amidotransferase-like"/>
    <property type="match status" value="1"/>
</dbReference>
<keyword evidence="9" id="KW-1185">Reference proteome</keyword>
<protein>
    <recommendedName>
        <fullName evidence="10">Aldehyde dehydrogenase family protein</fullName>
    </recommendedName>
</protein>
<dbReference type="InterPro" id="IPR016162">
    <property type="entry name" value="Ald_DH_N"/>
</dbReference>
<sequence>MTSALLVVTGAGHWTLADGTLHPTGFWAEELAEPHRIFREAGYRITIATPGGVAAPVDPVSLSADANGSQERADRLAAYLDTMKADLGTPAALEDVDPDDYDLVFYPGGHGPMEDLALDSASGRILTRTLDSGKPLAVLCHAPAALLAARRKDGSWPFEGYRMTAFSNAEEAAAGFADRACWLLEDRLDELGADFAAAAPFTPHTVIDRNLYTGQNPASSAELAHALVATLATGGSTGGNAGRDTGGEAGPAADPATTVARLRAGFTTGRTKPLAWRLGQLHALRALLTEQADVLLAALRTDLGKGPKEAYRTEIGFTLNELDHTVAHLAEWLTPRPAAVPEVFQPAEARVVRDPLGVVLVIAPWNYPLQLALAPLVGALAAGNAVVVKPSELAPATSAALARLLPRYLDPRAVAVVEGAVAETTALLEERFDHIFYTGNGTVGRIVMAAAARNLTPVTLELGGKSPVLVEPGVDLETTAQRIVRGKFLNAGQTCVAPDYVLAIGDTATALEDHLVAAVRAQYGQDPSADEEYGRIVNERHFDRLTGLLGEGRIVTGGVHDRANRYLAPTVLADVSPEAPVMREEIFGPILPVIGVPDLDAAIAFVNGRDKPLALYAFTDSPRTKQRLTDETSSGALAFGLPVSHLAVPDLPFGGVGESGMGRYHGEYSIDTFSHTKAVLDKPLA</sequence>
<comment type="similarity">
    <text evidence="1 4">Belongs to the aldehyde dehydrogenase family.</text>
</comment>
<feature type="domain" description="Aldehyde dehydrogenase" evidence="6">
    <location>
        <begin position="254"/>
        <end position="679"/>
    </location>
</feature>
<feature type="active site" evidence="3">
    <location>
        <position position="461"/>
    </location>
</feature>
<dbReference type="PROSITE" id="PS00687">
    <property type="entry name" value="ALDEHYDE_DEHYDR_GLU"/>
    <property type="match status" value="1"/>
</dbReference>
<evidence type="ECO:0000256" key="1">
    <source>
        <dbReference type="ARBA" id="ARBA00009986"/>
    </source>
</evidence>
<evidence type="ECO:0000313" key="8">
    <source>
        <dbReference type="EMBL" id="GGY00933.1"/>
    </source>
</evidence>